<dbReference type="EMBL" id="JAGFBR010000009">
    <property type="protein sequence ID" value="KAH0462558.1"/>
    <property type="molecule type" value="Genomic_DNA"/>
</dbReference>
<name>A0AAV7H4F6_DENCH</name>
<organism evidence="2 3">
    <name type="scientific">Dendrobium chrysotoxum</name>
    <name type="common">Orchid</name>
    <dbReference type="NCBI Taxonomy" id="161865"/>
    <lineage>
        <taxon>Eukaryota</taxon>
        <taxon>Viridiplantae</taxon>
        <taxon>Streptophyta</taxon>
        <taxon>Embryophyta</taxon>
        <taxon>Tracheophyta</taxon>
        <taxon>Spermatophyta</taxon>
        <taxon>Magnoliopsida</taxon>
        <taxon>Liliopsida</taxon>
        <taxon>Asparagales</taxon>
        <taxon>Orchidaceae</taxon>
        <taxon>Epidendroideae</taxon>
        <taxon>Malaxideae</taxon>
        <taxon>Dendrobiinae</taxon>
        <taxon>Dendrobium</taxon>
    </lineage>
</organism>
<dbReference type="Proteomes" id="UP000775213">
    <property type="component" value="Unassembled WGS sequence"/>
</dbReference>
<feature type="compositionally biased region" description="Polar residues" evidence="1">
    <location>
        <begin position="22"/>
        <end position="36"/>
    </location>
</feature>
<evidence type="ECO:0000313" key="3">
    <source>
        <dbReference type="Proteomes" id="UP000775213"/>
    </source>
</evidence>
<comment type="caution">
    <text evidence="2">The sequence shown here is derived from an EMBL/GenBank/DDBJ whole genome shotgun (WGS) entry which is preliminary data.</text>
</comment>
<evidence type="ECO:0000256" key="1">
    <source>
        <dbReference type="SAM" id="MobiDB-lite"/>
    </source>
</evidence>
<keyword evidence="3" id="KW-1185">Reference proteome</keyword>
<dbReference type="AlphaFoldDB" id="A0AAV7H4F6"/>
<accession>A0AAV7H4F6</accession>
<proteinExistence type="predicted"/>
<protein>
    <submittedName>
        <fullName evidence="2">Uncharacterized protein</fullName>
    </submittedName>
</protein>
<gene>
    <name evidence="2" type="ORF">IEQ34_010133</name>
</gene>
<feature type="region of interest" description="Disordered" evidence="1">
    <location>
        <begin position="1"/>
        <end position="79"/>
    </location>
</feature>
<evidence type="ECO:0000313" key="2">
    <source>
        <dbReference type="EMBL" id="KAH0462558.1"/>
    </source>
</evidence>
<sequence length="79" mass="8474">MHGHGANEYFRLHPQLRKERVVSTQSQPKEGTTFENDSLPPAEIGGNVANLGDASLPMISDPPFTHTSPDPTSVVAPPV</sequence>
<reference evidence="2 3" key="1">
    <citation type="journal article" date="2021" name="Hortic Res">
        <title>Chromosome-scale assembly of the Dendrobium chrysotoxum genome enhances the understanding of orchid evolution.</title>
        <authorList>
            <person name="Zhang Y."/>
            <person name="Zhang G.Q."/>
            <person name="Zhang D."/>
            <person name="Liu X.D."/>
            <person name="Xu X.Y."/>
            <person name="Sun W.H."/>
            <person name="Yu X."/>
            <person name="Zhu X."/>
            <person name="Wang Z.W."/>
            <person name="Zhao X."/>
            <person name="Zhong W.Y."/>
            <person name="Chen H."/>
            <person name="Yin W.L."/>
            <person name="Huang T."/>
            <person name="Niu S.C."/>
            <person name="Liu Z.J."/>
        </authorList>
    </citation>
    <scope>NUCLEOTIDE SEQUENCE [LARGE SCALE GENOMIC DNA]</scope>
    <source>
        <strain evidence="2">Lindl</strain>
    </source>
</reference>